<evidence type="ECO:0000313" key="4">
    <source>
        <dbReference type="Proteomes" id="UP001186944"/>
    </source>
</evidence>
<dbReference type="SUPFAM" id="SSF56219">
    <property type="entry name" value="DNase I-like"/>
    <property type="match status" value="1"/>
</dbReference>
<keyword evidence="4" id="KW-1185">Reference proteome</keyword>
<dbReference type="InterPro" id="IPR005135">
    <property type="entry name" value="Endo/exonuclease/phosphatase"/>
</dbReference>
<feature type="domain" description="Endonuclease/exonuclease/phosphatase" evidence="2">
    <location>
        <begin position="41"/>
        <end position="329"/>
    </location>
</feature>
<dbReference type="PANTHER" id="PTHR12121:SF98">
    <property type="entry name" value="ENDONUCLEASE_EXONUCLEASE_PHOSPHATASE DOMAIN-CONTAINING PROTEIN"/>
    <property type="match status" value="1"/>
</dbReference>
<protein>
    <recommendedName>
        <fullName evidence="2">Endonuclease/exonuclease/phosphatase domain-containing protein</fullName>
    </recommendedName>
</protein>
<dbReference type="Pfam" id="PF03372">
    <property type="entry name" value="Exo_endo_phos"/>
    <property type="match status" value="1"/>
</dbReference>
<evidence type="ECO:0000256" key="1">
    <source>
        <dbReference type="SAM" id="MobiDB-lite"/>
    </source>
</evidence>
<organism evidence="3 4">
    <name type="scientific">Pinctada imbricata</name>
    <name type="common">Atlantic pearl-oyster</name>
    <name type="synonym">Pinctada martensii</name>
    <dbReference type="NCBI Taxonomy" id="66713"/>
    <lineage>
        <taxon>Eukaryota</taxon>
        <taxon>Metazoa</taxon>
        <taxon>Spiralia</taxon>
        <taxon>Lophotrochozoa</taxon>
        <taxon>Mollusca</taxon>
        <taxon>Bivalvia</taxon>
        <taxon>Autobranchia</taxon>
        <taxon>Pteriomorphia</taxon>
        <taxon>Pterioida</taxon>
        <taxon>Pterioidea</taxon>
        <taxon>Pteriidae</taxon>
        <taxon>Pinctada</taxon>
    </lineage>
</organism>
<dbReference type="GO" id="GO:0000175">
    <property type="term" value="F:3'-5'-RNA exonuclease activity"/>
    <property type="evidence" value="ECO:0007669"/>
    <property type="project" value="TreeGrafter"/>
</dbReference>
<feature type="region of interest" description="Disordered" evidence="1">
    <location>
        <begin position="1"/>
        <end position="25"/>
    </location>
</feature>
<dbReference type="AlphaFoldDB" id="A0AA88Y6T8"/>
<gene>
    <name evidence="3" type="ORF">FSP39_000973</name>
</gene>
<evidence type="ECO:0000313" key="3">
    <source>
        <dbReference type="EMBL" id="KAK3096520.1"/>
    </source>
</evidence>
<accession>A0AA88Y6T8</accession>
<dbReference type="EMBL" id="VSWD01000007">
    <property type="protein sequence ID" value="KAK3096520.1"/>
    <property type="molecule type" value="Genomic_DNA"/>
</dbReference>
<dbReference type="InterPro" id="IPR050410">
    <property type="entry name" value="CCR4/nocturin_mRNA_transcr"/>
</dbReference>
<name>A0AA88Y6T8_PINIB</name>
<proteinExistence type="predicted"/>
<reference evidence="3" key="1">
    <citation type="submission" date="2019-08" db="EMBL/GenBank/DDBJ databases">
        <title>The improved chromosome-level genome for the pearl oyster Pinctada fucata martensii using PacBio sequencing and Hi-C.</title>
        <authorList>
            <person name="Zheng Z."/>
        </authorList>
    </citation>
    <scope>NUCLEOTIDE SEQUENCE</scope>
    <source>
        <strain evidence="3">ZZ-2019</strain>
        <tissue evidence="3">Adductor muscle</tissue>
    </source>
</reference>
<dbReference type="InterPro" id="IPR036691">
    <property type="entry name" value="Endo/exonu/phosph_ase_sf"/>
</dbReference>
<comment type="caution">
    <text evidence="3">The sequence shown here is derived from an EMBL/GenBank/DDBJ whole genome shotgun (WGS) entry which is preliminary data.</text>
</comment>
<evidence type="ECO:0000259" key="2">
    <source>
        <dbReference type="Pfam" id="PF03372"/>
    </source>
</evidence>
<dbReference type="Proteomes" id="UP001186944">
    <property type="component" value="Unassembled WGS sequence"/>
</dbReference>
<dbReference type="PANTHER" id="PTHR12121">
    <property type="entry name" value="CARBON CATABOLITE REPRESSOR PROTEIN 4"/>
    <property type="match status" value="1"/>
</dbReference>
<dbReference type="Gene3D" id="3.60.10.10">
    <property type="entry name" value="Endonuclease/exonuclease/phosphatase"/>
    <property type="match status" value="1"/>
</dbReference>
<sequence>MDMTTTSPKPQEVPDSLRNRKSIGVSDPLDPQKVVSSFTVVTYNILADCHTKPSYYPYREPEFLDQDFRHTLLMKELAAMDADVYCMQEVGSNYYVEKLEPEMRNKGYCGLFVKRTILSYKEGCATFFRISKFALMDNRIFPVDNLAEEAIDAVGITNENFKSRFCYGRGSVLQMTTLTCLSSNCVVTFANTHLVWQGTQIPDVRCMHAACCVKALSQYRHPMACGVVFCADFNAQPHTTTYAMLTTGGDFGNSIDEVKPFLDEYWGKEPPVTNLDGEFQDCLDYILFRTQTSSDNRSLKLIPSQVVDFLSVDEMRQNLPPSPVFPSDHLPLIATFILVKE</sequence>